<reference evidence="2 3" key="1">
    <citation type="submission" date="2023-08" db="EMBL/GenBank/DDBJ databases">
        <title>A Necator americanus chromosomal reference genome.</title>
        <authorList>
            <person name="Ilik V."/>
            <person name="Petrzelkova K.J."/>
            <person name="Pardy F."/>
            <person name="Fuh T."/>
            <person name="Niatou-Singa F.S."/>
            <person name="Gouil Q."/>
            <person name="Baker L."/>
            <person name="Ritchie M.E."/>
            <person name="Jex A.R."/>
            <person name="Gazzola D."/>
            <person name="Li H."/>
            <person name="Toshio Fujiwara R."/>
            <person name="Zhan B."/>
            <person name="Aroian R.V."/>
            <person name="Pafco B."/>
            <person name="Schwarz E.M."/>
        </authorList>
    </citation>
    <scope>NUCLEOTIDE SEQUENCE [LARGE SCALE GENOMIC DNA]</scope>
    <source>
        <strain evidence="2 3">Aroian</strain>
        <tissue evidence="2">Whole animal</tissue>
    </source>
</reference>
<protein>
    <submittedName>
        <fullName evidence="2">Uncharacterized protein</fullName>
    </submittedName>
</protein>
<gene>
    <name evidence="2" type="primary">Necator_chrV.g19717</name>
    <name evidence="2" type="ORF">RB195_014925</name>
</gene>
<comment type="caution">
    <text evidence="2">The sequence shown here is derived from an EMBL/GenBank/DDBJ whole genome shotgun (WGS) entry which is preliminary data.</text>
</comment>
<keyword evidence="1" id="KW-0812">Transmembrane</keyword>
<evidence type="ECO:0000313" key="3">
    <source>
        <dbReference type="Proteomes" id="UP001303046"/>
    </source>
</evidence>
<keyword evidence="1" id="KW-0472">Membrane</keyword>
<dbReference type="EMBL" id="JAVFWL010000005">
    <property type="protein sequence ID" value="KAK6756795.1"/>
    <property type="molecule type" value="Genomic_DNA"/>
</dbReference>
<name>A0ABR1E3H7_NECAM</name>
<keyword evidence="1" id="KW-1133">Transmembrane helix</keyword>
<accession>A0ABR1E3H7</accession>
<proteinExistence type="predicted"/>
<dbReference type="Proteomes" id="UP001303046">
    <property type="component" value="Unassembled WGS sequence"/>
</dbReference>
<evidence type="ECO:0000256" key="1">
    <source>
        <dbReference type="SAM" id="Phobius"/>
    </source>
</evidence>
<keyword evidence="3" id="KW-1185">Reference proteome</keyword>
<feature type="transmembrane region" description="Helical" evidence="1">
    <location>
        <begin position="53"/>
        <end position="77"/>
    </location>
</feature>
<organism evidence="2 3">
    <name type="scientific">Necator americanus</name>
    <name type="common">Human hookworm</name>
    <dbReference type="NCBI Taxonomy" id="51031"/>
    <lineage>
        <taxon>Eukaryota</taxon>
        <taxon>Metazoa</taxon>
        <taxon>Ecdysozoa</taxon>
        <taxon>Nematoda</taxon>
        <taxon>Chromadorea</taxon>
        <taxon>Rhabditida</taxon>
        <taxon>Rhabditina</taxon>
        <taxon>Rhabditomorpha</taxon>
        <taxon>Strongyloidea</taxon>
        <taxon>Ancylostomatidae</taxon>
        <taxon>Bunostominae</taxon>
        <taxon>Necator</taxon>
    </lineage>
</organism>
<sequence length="184" mass="20583">MVVVAEIVVKNGACSVLSDVIFVFGATKTDEQKEDTPLDEENVVQNRLGIACYLHMVASCFFVMGLLTAIASSYLLISSGKGREGCCQTKKDYLQQHRWNHESRTVFACSRKSCRPIVQKELGKFQSEYYFDLIMSPGLIGFRAYAAIRNHDNEVMVNEFDQDVMQLEIAEAESGDKNVAVDAH</sequence>
<evidence type="ECO:0000313" key="2">
    <source>
        <dbReference type="EMBL" id="KAK6756795.1"/>
    </source>
</evidence>